<evidence type="ECO:0000259" key="2">
    <source>
        <dbReference type="PROSITE" id="PS50127"/>
    </source>
</evidence>
<dbReference type="AlphaFoldDB" id="A0A1Y1S5V3"/>
<dbReference type="SMART" id="SM00212">
    <property type="entry name" value="UBCc"/>
    <property type="match status" value="1"/>
</dbReference>
<evidence type="ECO:0000313" key="4">
    <source>
        <dbReference type="Proteomes" id="UP000192639"/>
    </source>
</evidence>
<feature type="domain" description="UBC core" evidence="2">
    <location>
        <begin position="1"/>
        <end position="141"/>
    </location>
</feature>
<accession>A0A1Y1S5V3</accession>
<dbReference type="InterPro" id="IPR016135">
    <property type="entry name" value="UBQ-conjugating_enzyme/RWD"/>
</dbReference>
<dbReference type="Gene3D" id="3.10.110.10">
    <property type="entry name" value="Ubiquitin Conjugating Enzyme"/>
    <property type="match status" value="1"/>
</dbReference>
<name>A0A1Y1S5V3_9MICR</name>
<keyword evidence="1" id="KW-0833">Ubl conjugation pathway</keyword>
<keyword evidence="4" id="KW-1185">Reference proteome</keyword>
<comment type="caution">
    <text evidence="3">The sequence shown here is derived from an EMBL/GenBank/DDBJ whole genome shotgun (WGS) entry which is preliminary data.</text>
</comment>
<dbReference type="EMBL" id="LWDP01000048">
    <property type="protein sequence ID" value="ORD93788.1"/>
    <property type="molecule type" value="Genomic_DNA"/>
</dbReference>
<dbReference type="Pfam" id="PF00179">
    <property type="entry name" value="UQ_con"/>
    <property type="match status" value="1"/>
</dbReference>
<dbReference type="InterPro" id="IPR050113">
    <property type="entry name" value="Ub_conjugating_enzyme"/>
</dbReference>
<gene>
    <name evidence="3" type="primary">UBC12</name>
    <name evidence="3" type="ORF">ECANGB1_1557</name>
</gene>
<organism evidence="3 4">
    <name type="scientific">Enterospora canceri</name>
    <dbReference type="NCBI Taxonomy" id="1081671"/>
    <lineage>
        <taxon>Eukaryota</taxon>
        <taxon>Fungi</taxon>
        <taxon>Fungi incertae sedis</taxon>
        <taxon>Microsporidia</taxon>
        <taxon>Enterocytozoonidae</taxon>
        <taxon>Enterospora</taxon>
    </lineage>
</organism>
<reference evidence="3 4" key="1">
    <citation type="journal article" date="2017" name="Environ. Microbiol.">
        <title>Decay of the glycolytic pathway and adaptation to intranuclear parasitism within Enterocytozoonidae microsporidia.</title>
        <authorList>
            <person name="Wiredu Boakye D."/>
            <person name="Jaroenlak P."/>
            <person name="Prachumwat A."/>
            <person name="Williams T.A."/>
            <person name="Bateman K.S."/>
            <person name="Itsathitphaisarn O."/>
            <person name="Sritunyalucksana K."/>
            <person name="Paszkiewicz K.H."/>
            <person name="Moore K.A."/>
            <person name="Stentiford G.D."/>
            <person name="Williams B.A."/>
        </authorList>
    </citation>
    <scope>NUCLEOTIDE SEQUENCE [LARGE SCALE GENOMIC DNA]</scope>
    <source>
        <strain evidence="3 4">GB1</strain>
    </source>
</reference>
<evidence type="ECO:0000256" key="1">
    <source>
        <dbReference type="ARBA" id="ARBA00022786"/>
    </source>
</evidence>
<evidence type="ECO:0000313" key="3">
    <source>
        <dbReference type="EMBL" id="ORD93788.1"/>
    </source>
</evidence>
<dbReference type="PANTHER" id="PTHR24067">
    <property type="entry name" value="UBIQUITIN-CONJUGATING ENZYME E2"/>
    <property type="match status" value="1"/>
</dbReference>
<dbReference type="Proteomes" id="UP000192639">
    <property type="component" value="Unassembled WGS sequence"/>
</dbReference>
<dbReference type="VEuPathDB" id="MicrosporidiaDB:ECANGB1_1557"/>
<dbReference type="InterPro" id="IPR000608">
    <property type="entry name" value="UBC"/>
</dbReference>
<proteinExistence type="predicted"/>
<dbReference type="OrthoDB" id="10249039at2759"/>
<dbReference type="CDD" id="cd23794">
    <property type="entry name" value="UBCc_UBE2F_UBE2M"/>
    <property type="match status" value="1"/>
</dbReference>
<dbReference type="SUPFAM" id="SSF54495">
    <property type="entry name" value="UBC-like"/>
    <property type="match status" value="1"/>
</dbReference>
<dbReference type="PROSITE" id="PS50127">
    <property type="entry name" value="UBC_2"/>
    <property type="match status" value="1"/>
</dbReference>
<sequence length="141" mass="16790">MSIFARLRVKDDLNNLVIKLENMKLEENVLTFTMRFNSMYYKKKYTFRLVFPDDYPFVGPKLYCQTPTFHPNIYEGVVCLKILRDGWMPSYNINSAVLSLIEIFENVSEEDPFNEEAANMLQFDPVKFMEKIKECEKKQEM</sequence>
<protein>
    <submittedName>
        <fullName evidence="3">UBC12</fullName>
    </submittedName>
</protein>